<feature type="region of interest" description="Disordered" evidence="3">
    <location>
        <begin position="164"/>
        <end position="206"/>
    </location>
</feature>
<dbReference type="PANTHER" id="PTHR10343">
    <property type="entry name" value="5'-AMP-ACTIVATED PROTEIN KINASE , BETA SUBUNIT"/>
    <property type="match status" value="1"/>
</dbReference>
<evidence type="ECO:0000256" key="2">
    <source>
        <dbReference type="PROSITE-ProRule" id="PRU00339"/>
    </source>
</evidence>
<keyword evidence="6" id="KW-1185">Reference proteome</keyword>
<feature type="region of interest" description="Disordered" evidence="3">
    <location>
        <begin position="283"/>
        <end position="308"/>
    </location>
</feature>
<dbReference type="InterPro" id="IPR032640">
    <property type="entry name" value="AMPK1_CBM"/>
</dbReference>
<feature type="region of interest" description="Disordered" evidence="3">
    <location>
        <begin position="236"/>
        <end position="261"/>
    </location>
</feature>
<dbReference type="EMBL" id="NBIV01000042">
    <property type="protein sequence ID" value="PXF46223.1"/>
    <property type="molecule type" value="Genomic_DNA"/>
</dbReference>
<gene>
    <name evidence="5" type="ORF">BWQ96_04008</name>
</gene>
<accession>A0A2V3IVW5</accession>
<evidence type="ECO:0000259" key="4">
    <source>
        <dbReference type="Pfam" id="PF16561"/>
    </source>
</evidence>
<dbReference type="OrthoDB" id="4370at2759"/>
<feature type="region of interest" description="Disordered" evidence="3">
    <location>
        <begin position="452"/>
        <end position="632"/>
    </location>
</feature>
<protein>
    <recommendedName>
        <fullName evidence="4">AMP-activated protein kinase glycogen-binding domain-containing protein</fullName>
    </recommendedName>
</protein>
<evidence type="ECO:0000313" key="6">
    <source>
        <dbReference type="Proteomes" id="UP000247409"/>
    </source>
</evidence>
<keyword evidence="2" id="KW-0802">TPR repeat</keyword>
<dbReference type="AlphaFoldDB" id="A0A2V3IVW5"/>
<comment type="similarity">
    <text evidence="1">Belongs to the 5'-AMP-activated protein kinase beta subunit family.</text>
</comment>
<dbReference type="STRING" id="448386.A0A2V3IVW5"/>
<feature type="compositionally biased region" description="Acidic residues" evidence="3">
    <location>
        <begin position="618"/>
        <end position="629"/>
    </location>
</feature>
<dbReference type="InterPro" id="IPR050827">
    <property type="entry name" value="CRP1_MDG1_kinase"/>
</dbReference>
<dbReference type="InterPro" id="IPR014756">
    <property type="entry name" value="Ig_E-set"/>
</dbReference>
<organism evidence="5 6">
    <name type="scientific">Gracilariopsis chorda</name>
    <dbReference type="NCBI Taxonomy" id="448386"/>
    <lineage>
        <taxon>Eukaryota</taxon>
        <taxon>Rhodophyta</taxon>
        <taxon>Florideophyceae</taxon>
        <taxon>Rhodymeniophycidae</taxon>
        <taxon>Gracilariales</taxon>
        <taxon>Gracilariaceae</taxon>
        <taxon>Gracilariopsis</taxon>
    </lineage>
</organism>
<dbReference type="PROSITE" id="PS50005">
    <property type="entry name" value="TPR"/>
    <property type="match status" value="1"/>
</dbReference>
<comment type="caution">
    <text evidence="5">The sequence shown here is derived from an EMBL/GenBank/DDBJ whole genome shotgun (WGS) entry which is preliminary data.</text>
</comment>
<reference evidence="5 6" key="1">
    <citation type="journal article" date="2018" name="Mol. Biol. Evol.">
        <title>Analysis of the draft genome of the red seaweed Gracilariopsis chorda provides insights into genome size evolution in Rhodophyta.</title>
        <authorList>
            <person name="Lee J."/>
            <person name="Yang E.C."/>
            <person name="Graf L."/>
            <person name="Yang J.H."/>
            <person name="Qiu H."/>
            <person name="Zel Zion U."/>
            <person name="Chan C.X."/>
            <person name="Stephens T.G."/>
            <person name="Weber A.P.M."/>
            <person name="Boo G.H."/>
            <person name="Boo S.M."/>
            <person name="Kim K.M."/>
            <person name="Shin Y."/>
            <person name="Jung M."/>
            <person name="Lee S.J."/>
            <person name="Yim H.S."/>
            <person name="Lee J.H."/>
            <person name="Bhattacharya D."/>
            <person name="Yoon H.S."/>
        </authorList>
    </citation>
    <scope>NUCLEOTIDE SEQUENCE [LARGE SCALE GENOMIC DNA]</scope>
    <source>
        <strain evidence="5 6">SKKU-2015</strain>
        <tissue evidence="5">Whole body</tissue>
    </source>
</reference>
<dbReference type="Pfam" id="PF13181">
    <property type="entry name" value="TPR_8"/>
    <property type="match status" value="2"/>
</dbReference>
<dbReference type="PANTHER" id="PTHR10343:SF84">
    <property type="entry name" value="5'-AMP-ACTIVATED PROTEIN KINASE SUBUNIT BETA-1"/>
    <property type="match status" value="1"/>
</dbReference>
<evidence type="ECO:0000256" key="3">
    <source>
        <dbReference type="SAM" id="MobiDB-lite"/>
    </source>
</evidence>
<feature type="repeat" description="TPR" evidence="2">
    <location>
        <begin position="356"/>
        <end position="389"/>
    </location>
</feature>
<name>A0A2V3IVW5_9FLOR</name>
<dbReference type="SMART" id="SM00028">
    <property type="entry name" value="TPR"/>
    <property type="match status" value="4"/>
</dbReference>
<dbReference type="Gene3D" id="1.25.40.10">
    <property type="entry name" value="Tetratricopeptide repeat domain"/>
    <property type="match status" value="2"/>
</dbReference>
<dbReference type="CDD" id="cd02859">
    <property type="entry name" value="E_set_AMPKbeta_like_N"/>
    <property type="match status" value="1"/>
</dbReference>
<dbReference type="Proteomes" id="UP000247409">
    <property type="component" value="Unassembled WGS sequence"/>
</dbReference>
<dbReference type="SUPFAM" id="SSF81296">
    <property type="entry name" value="E set domains"/>
    <property type="match status" value="1"/>
</dbReference>
<feature type="compositionally biased region" description="Basic residues" evidence="3">
    <location>
        <begin position="498"/>
        <end position="510"/>
    </location>
</feature>
<feature type="compositionally biased region" description="Polar residues" evidence="3">
    <location>
        <begin position="452"/>
        <end position="465"/>
    </location>
</feature>
<feature type="domain" description="AMP-activated protein kinase glycogen-binding" evidence="4">
    <location>
        <begin position="57"/>
        <end position="137"/>
    </location>
</feature>
<dbReference type="Pfam" id="PF16561">
    <property type="entry name" value="AMPK1_CBM"/>
    <property type="match status" value="1"/>
</dbReference>
<feature type="compositionally biased region" description="Polar residues" evidence="3">
    <location>
        <begin position="237"/>
        <end position="251"/>
    </location>
</feature>
<dbReference type="SUPFAM" id="SSF48452">
    <property type="entry name" value="TPR-like"/>
    <property type="match status" value="1"/>
</dbReference>
<feature type="compositionally biased region" description="Pro residues" evidence="3">
    <location>
        <begin position="511"/>
        <end position="530"/>
    </location>
</feature>
<sequence length="814" mass="90864">MHPPPPQPTLHLRHSIAPRVLDNSVPMSTVVSTSRFSVRVAPPQTAPPPSSPSKLLTTFIWRDSGARVLLAGSFDDWRKHEMTFVPSIGYHVLVVELPPGSYEYRFVVDGRWRVADGDPNLRQDQFGELSHHLTIDADIAANAPPKRFSTASVTAAHPSLTEHAALHDGESDTDPELDEPDSEHEHHHSDMSEPEPEPAPAPRHRDSAYIKDYDDDACGELDLQADVFEAIKDVAESNPQTQPEPSHSTIVAESRPRHRFRRPGKRTLRKLWALLFGDLREQENVDPEQNQPPPVTRNQKLHGMADRSSRGLKVWFPNEKKTPRVVKGRKVHPSETKHVIDVEEKALRLHQVEENANTRQMLGKTLFAQGKYDAALALFSLSVKLREDNGLKYAKTTAIAHTDGTFSGGRAQLGDVYCFLGVVGDIKGDLYNAEACYCKAVDLYEQARATTDNPNYGTAIENLNANRKRQKQAPKQMRREIARIVGESVQPAEPPVRRPPKRVQVAHRPHPPPQPSAHPVKRTPPPPPQRPAHHDKRTPPAHRGPLEPARPPPAVTLDEESTLDSQALGYQPLQPVPPPQKQQPEVQPRRSSKRNSRPTTWKGLAETARQSMPKSPPDEDPSENEEDLEPPVGSYEEMCRTWHKDARKLMASGSYKEAIDMYTLAVYTRKRHGPWKTRENAETLVEHARALFATKQLDESVSALRDAIAISEELDQSKHGVFLGEVWGNLGSVLDRLGGRSHDALTAHCAGMVAYGKAGMSTDNAKWLKAWKSLCINLKMSGSTDRTNEIWQAIDLQIRGVTPMTKVGNVVLHR</sequence>
<dbReference type="InterPro" id="IPR011990">
    <property type="entry name" value="TPR-like_helical_dom_sf"/>
</dbReference>
<evidence type="ECO:0000256" key="1">
    <source>
        <dbReference type="ARBA" id="ARBA00010926"/>
    </source>
</evidence>
<dbReference type="InterPro" id="IPR013783">
    <property type="entry name" value="Ig-like_fold"/>
</dbReference>
<dbReference type="Gene3D" id="2.60.40.10">
    <property type="entry name" value="Immunoglobulins"/>
    <property type="match status" value="1"/>
</dbReference>
<dbReference type="InterPro" id="IPR019734">
    <property type="entry name" value="TPR_rpt"/>
</dbReference>
<feature type="compositionally biased region" description="Basic residues" evidence="3">
    <location>
        <begin position="531"/>
        <end position="540"/>
    </location>
</feature>
<proteinExistence type="inferred from homology"/>
<feature type="compositionally biased region" description="Acidic residues" evidence="3">
    <location>
        <begin position="171"/>
        <end position="182"/>
    </location>
</feature>
<evidence type="ECO:0000313" key="5">
    <source>
        <dbReference type="EMBL" id="PXF46223.1"/>
    </source>
</evidence>